<accession>A0A1R3RVY3</accession>
<protein>
    <recommendedName>
        <fullName evidence="3">F-box domain-containing protein</fullName>
    </recommendedName>
</protein>
<reference evidence="2" key="1">
    <citation type="journal article" date="2017" name="Genome Biol.">
        <title>Comparative genomics reveals high biological diversity and specific adaptations in the industrially and medically important fungal genus Aspergillus.</title>
        <authorList>
            <person name="de Vries R.P."/>
            <person name="Riley R."/>
            <person name="Wiebenga A."/>
            <person name="Aguilar-Osorio G."/>
            <person name="Amillis S."/>
            <person name="Uchima C.A."/>
            <person name="Anderluh G."/>
            <person name="Asadollahi M."/>
            <person name="Askin M."/>
            <person name="Barry K."/>
            <person name="Battaglia E."/>
            <person name="Bayram O."/>
            <person name="Benocci T."/>
            <person name="Braus-Stromeyer S.A."/>
            <person name="Caldana C."/>
            <person name="Canovas D."/>
            <person name="Cerqueira G.C."/>
            <person name="Chen F."/>
            <person name="Chen W."/>
            <person name="Choi C."/>
            <person name="Clum A."/>
            <person name="Dos Santos R.A."/>
            <person name="Damasio A.R."/>
            <person name="Diallinas G."/>
            <person name="Emri T."/>
            <person name="Fekete E."/>
            <person name="Flipphi M."/>
            <person name="Freyberg S."/>
            <person name="Gallo A."/>
            <person name="Gournas C."/>
            <person name="Habgood R."/>
            <person name="Hainaut M."/>
            <person name="Harispe M.L."/>
            <person name="Henrissat B."/>
            <person name="Hilden K.S."/>
            <person name="Hope R."/>
            <person name="Hossain A."/>
            <person name="Karabika E."/>
            <person name="Karaffa L."/>
            <person name="Karanyi Z."/>
            <person name="Krasevec N."/>
            <person name="Kuo A."/>
            <person name="Kusch H."/>
            <person name="LaButti K."/>
            <person name="Lagendijk E.L."/>
            <person name="Lapidus A."/>
            <person name="Levasseur A."/>
            <person name="Lindquist E."/>
            <person name="Lipzen A."/>
            <person name="Logrieco A.F."/>
            <person name="MacCabe A."/>
            <person name="Maekelae M.R."/>
            <person name="Malavazi I."/>
            <person name="Melin P."/>
            <person name="Meyer V."/>
            <person name="Mielnichuk N."/>
            <person name="Miskei M."/>
            <person name="Molnar A.P."/>
            <person name="Mule G."/>
            <person name="Ngan C.Y."/>
            <person name="Orejas M."/>
            <person name="Orosz E."/>
            <person name="Ouedraogo J.P."/>
            <person name="Overkamp K.M."/>
            <person name="Park H.-S."/>
            <person name="Perrone G."/>
            <person name="Piumi F."/>
            <person name="Punt P.J."/>
            <person name="Ram A.F."/>
            <person name="Ramon A."/>
            <person name="Rauscher S."/>
            <person name="Record E."/>
            <person name="Riano-Pachon D.M."/>
            <person name="Robert V."/>
            <person name="Roehrig J."/>
            <person name="Ruller R."/>
            <person name="Salamov A."/>
            <person name="Salih N.S."/>
            <person name="Samson R.A."/>
            <person name="Sandor E."/>
            <person name="Sanguinetti M."/>
            <person name="Schuetze T."/>
            <person name="Sepcic K."/>
            <person name="Shelest E."/>
            <person name="Sherlock G."/>
            <person name="Sophianopoulou V."/>
            <person name="Squina F.M."/>
            <person name="Sun H."/>
            <person name="Susca A."/>
            <person name="Todd R.B."/>
            <person name="Tsang A."/>
            <person name="Unkles S.E."/>
            <person name="van de Wiele N."/>
            <person name="van Rossen-Uffink D."/>
            <person name="Oliveira J.V."/>
            <person name="Vesth T.C."/>
            <person name="Visser J."/>
            <person name="Yu J.-H."/>
            <person name="Zhou M."/>
            <person name="Andersen M.R."/>
            <person name="Archer D.B."/>
            <person name="Baker S.E."/>
            <person name="Benoit I."/>
            <person name="Brakhage A.A."/>
            <person name="Braus G.H."/>
            <person name="Fischer R."/>
            <person name="Frisvad J.C."/>
            <person name="Goldman G.H."/>
            <person name="Houbraken J."/>
            <person name="Oakley B."/>
            <person name="Pocsi I."/>
            <person name="Scazzocchio C."/>
            <person name="Seiboth B."/>
            <person name="vanKuyk P.A."/>
            <person name="Wortman J."/>
            <person name="Dyer P.S."/>
            <person name="Grigoriev I.V."/>
        </authorList>
    </citation>
    <scope>NUCLEOTIDE SEQUENCE [LARGE SCALE GENOMIC DNA]</scope>
    <source>
        <strain evidence="2">ITEM 5010</strain>
    </source>
</reference>
<proteinExistence type="predicted"/>
<keyword evidence="2" id="KW-1185">Reference proteome</keyword>
<dbReference type="VEuPathDB" id="FungiDB:ASPCADRAFT_2090"/>
<evidence type="ECO:0000313" key="1">
    <source>
        <dbReference type="EMBL" id="OOF98655.1"/>
    </source>
</evidence>
<evidence type="ECO:0008006" key="3">
    <source>
        <dbReference type="Google" id="ProtNLM"/>
    </source>
</evidence>
<dbReference type="AlphaFoldDB" id="A0A1R3RVY3"/>
<organism evidence="1 2">
    <name type="scientific">Aspergillus carbonarius (strain ITEM 5010)</name>
    <dbReference type="NCBI Taxonomy" id="602072"/>
    <lineage>
        <taxon>Eukaryota</taxon>
        <taxon>Fungi</taxon>
        <taxon>Dikarya</taxon>
        <taxon>Ascomycota</taxon>
        <taxon>Pezizomycotina</taxon>
        <taxon>Eurotiomycetes</taxon>
        <taxon>Eurotiomycetidae</taxon>
        <taxon>Eurotiales</taxon>
        <taxon>Aspergillaceae</taxon>
        <taxon>Aspergillus</taxon>
        <taxon>Aspergillus subgen. Circumdati</taxon>
    </lineage>
</organism>
<dbReference type="Proteomes" id="UP000188318">
    <property type="component" value="Unassembled WGS sequence"/>
</dbReference>
<dbReference type="OMA" id="HAPWEME"/>
<dbReference type="OrthoDB" id="5427059at2759"/>
<name>A0A1R3RVY3_ASPC5</name>
<gene>
    <name evidence="1" type="ORF">ASPCADRAFT_2090</name>
</gene>
<dbReference type="EMBL" id="KV907495">
    <property type="protein sequence ID" value="OOF98655.1"/>
    <property type="molecule type" value="Genomic_DNA"/>
</dbReference>
<evidence type="ECO:0000313" key="2">
    <source>
        <dbReference type="Proteomes" id="UP000188318"/>
    </source>
</evidence>
<sequence length="282" mass="32035">MAHLSPLESLPTEMLQGILAALPDTTSLEATALTRPRLFHAFKAAENTIVKSVVGCQIGSELLHDALAVHASIKVDDCRIKEVEAILAQYCVRDQKPFHALQEWTLAQAHILAKTQKNVEYFSNKFIAQITGIPPFSSETSTASARQPLTGAEKNRIYRSFYRFEIYAKIFESGFMSDNMQDQHCLNFAPWENEQLCCIKDFLANIITRVIDEVSNVMPSRFPDRSFDRADEWGITPHQDLFYLQNHLSLGLSHIQHFAAAKTSKEKHDLVETWPNTWGWNL</sequence>